<name>A0ABM8GU96_9MICO</name>
<feature type="region of interest" description="Disordered" evidence="1">
    <location>
        <begin position="129"/>
        <end position="152"/>
    </location>
</feature>
<protein>
    <submittedName>
        <fullName evidence="2">Uncharacterized protein</fullName>
    </submittedName>
</protein>
<reference evidence="3" key="1">
    <citation type="journal article" date="2019" name="Int. J. Syst. Evol. Microbiol.">
        <title>The Global Catalogue of Microorganisms (GCM) 10K type strain sequencing project: providing services to taxonomists for standard genome sequencing and annotation.</title>
        <authorList>
            <consortium name="The Broad Institute Genomics Platform"/>
            <consortium name="The Broad Institute Genome Sequencing Center for Infectious Disease"/>
            <person name="Wu L."/>
            <person name="Ma J."/>
        </authorList>
    </citation>
    <scope>NUCLEOTIDE SEQUENCE [LARGE SCALE GENOMIC DNA]</scope>
    <source>
        <strain evidence="3">NBRC 108728</strain>
    </source>
</reference>
<keyword evidence="3" id="KW-1185">Reference proteome</keyword>
<evidence type="ECO:0000313" key="2">
    <source>
        <dbReference type="EMBL" id="BDZ51939.1"/>
    </source>
</evidence>
<proteinExistence type="predicted"/>
<sequence length="152" mass="15272">MTEDRHDDGAGSGEHVPAPAPSGVSRRALFGGGLAAAAGVGALAGIGGSLAAQAASAPPPGEDIDLSASHPFYAEATKQPQGGIRTVPQRYCVLMTFDMSSTLTADLQVLLARWSAAIAQLQAGKTIGSVSPRTARGSAPTPARRSTSAPPR</sequence>
<dbReference type="RefSeq" id="WP_286344595.1">
    <property type="nucleotide sequence ID" value="NZ_AP027732.1"/>
</dbReference>
<dbReference type="PROSITE" id="PS51318">
    <property type="entry name" value="TAT"/>
    <property type="match status" value="1"/>
</dbReference>
<organism evidence="2 3">
    <name type="scientific">Frondihabitans sucicola</name>
    <dbReference type="NCBI Taxonomy" id="1268041"/>
    <lineage>
        <taxon>Bacteria</taxon>
        <taxon>Bacillati</taxon>
        <taxon>Actinomycetota</taxon>
        <taxon>Actinomycetes</taxon>
        <taxon>Micrococcales</taxon>
        <taxon>Microbacteriaceae</taxon>
        <taxon>Frondihabitans</taxon>
    </lineage>
</organism>
<evidence type="ECO:0000256" key="1">
    <source>
        <dbReference type="SAM" id="MobiDB-lite"/>
    </source>
</evidence>
<gene>
    <name evidence="2" type="ORF">GCM10025867_41800</name>
</gene>
<accession>A0ABM8GU96</accession>
<feature type="region of interest" description="Disordered" evidence="1">
    <location>
        <begin position="1"/>
        <end position="23"/>
    </location>
</feature>
<dbReference type="Proteomes" id="UP001321486">
    <property type="component" value="Chromosome"/>
</dbReference>
<evidence type="ECO:0000313" key="3">
    <source>
        <dbReference type="Proteomes" id="UP001321486"/>
    </source>
</evidence>
<dbReference type="InterPro" id="IPR006311">
    <property type="entry name" value="TAT_signal"/>
</dbReference>
<dbReference type="EMBL" id="AP027732">
    <property type="protein sequence ID" value="BDZ51939.1"/>
    <property type="molecule type" value="Genomic_DNA"/>
</dbReference>